<protein>
    <submittedName>
        <fullName evidence="2">Uncharacterized protein</fullName>
    </submittedName>
</protein>
<keyword evidence="3" id="KW-1185">Reference proteome</keyword>
<feature type="signal peptide" evidence="1">
    <location>
        <begin position="1"/>
        <end position="22"/>
    </location>
</feature>
<name>A0A1C4EIT3_9BACT</name>
<evidence type="ECO:0000313" key="3">
    <source>
        <dbReference type="Proteomes" id="UP000242818"/>
    </source>
</evidence>
<keyword evidence="1" id="KW-0732">Signal</keyword>
<gene>
    <name evidence="2" type="ORF">GA0116948_108142</name>
</gene>
<accession>A0A1C4EIT3</accession>
<evidence type="ECO:0000256" key="1">
    <source>
        <dbReference type="SAM" id="SignalP"/>
    </source>
</evidence>
<dbReference type="RefSeq" id="WP_089712782.1">
    <property type="nucleotide sequence ID" value="NZ_FMAR01000008.1"/>
</dbReference>
<evidence type="ECO:0000313" key="2">
    <source>
        <dbReference type="EMBL" id="SCC43402.1"/>
    </source>
</evidence>
<reference evidence="2 3" key="1">
    <citation type="submission" date="2016-08" db="EMBL/GenBank/DDBJ databases">
        <authorList>
            <person name="Seilhamer J.J."/>
        </authorList>
    </citation>
    <scope>NUCLEOTIDE SEQUENCE [LARGE SCALE GENOMIC DNA]</scope>
    <source>
        <strain evidence="2 3">A37T2</strain>
    </source>
</reference>
<dbReference type="Proteomes" id="UP000242818">
    <property type="component" value="Unassembled WGS sequence"/>
</dbReference>
<proteinExistence type="predicted"/>
<dbReference type="AlphaFoldDB" id="A0A1C4EIT3"/>
<sequence length="85" mass="9644">MRVKPFALFLSIFLNAIAPAFAGGEKTNITIASQQEVYTFMKGDKDHPVNVKVLLLTTFRCNEFHTTLPYEAYYNDQITVGDLRV</sequence>
<dbReference type="OrthoDB" id="8595007at2"/>
<organism evidence="2 3">
    <name type="scientific">Chitinophaga costaii</name>
    <dbReference type="NCBI Taxonomy" id="1335309"/>
    <lineage>
        <taxon>Bacteria</taxon>
        <taxon>Pseudomonadati</taxon>
        <taxon>Bacteroidota</taxon>
        <taxon>Chitinophagia</taxon>
        <taxon>Chitinophagales</taxon>
        <taxon>Chitinophagaceae</taxon>
        <taxon>Chitinophaga</taxon>
    </lineage>
</organism>
<feature type="chain" id="PRO_5008691278" evidence="1">
    <location>
        <begin position="23"/>
        <end position="85"/>
    </location>
</feature>
<dbReference type="EMBL" id="FMAR01000008">
    <property type="protein sequence ID" value="SCC43402.1"/>
    <property type="molecule type" value="Genomic_DNA"/>
</dbReference>